<keyword evidence="3" id="KW-1185">Reference proteome</keyword>
<name>A0A364JV16_9HYPH</name>
<evidence type="ECO:0000313" key="2">
    <source>
        <dbReference type="EMBL" id="RAK28598.1"/>
    </source>
</evidence>
<comment type="caution">
    <text evidence="2">The sequence shown here is derived from an EMBL/GenBank/DDBJ whole genome shotgun (WGS) entry which is preliminary data.</text>
</comment>
<dbReference type="Proteomes" id="UP000249453">
    <property type="component" value="Unassembled WGS sequence"/>
</dbReference>
<protein>
    <submittedName>
        <fullName evidence="2">Uncharacterized protein</fullName>
    </submittedName>
</protein>
<reference evidence="2 3" key="1">
    <citation type="submission" date="2018-06" db="EMBL/GenBank/DDBJ databases">
        <title>Genomic Encyclopedia of Type Strains, Phase IV (KMG-IV): sequencing the most valuable type-strain genomes for metagenomic binning, comparative biology and taxonomic classification.</title>
        <authorList>
            <person name="Goeker M."/>
        </authorList>
    </citation>
    <scope>NUCLEOTIDE SEQUENCE [LARGE SCALE GENOMIC DNA]</scope>
    <source>
        <strain evidence="2 3">DSM 26720</strain>
    </source>
</reference>
<sequence length="195" mass="21857">MTNKRIFPLIAASIFTLLLTTQHPSAWADQDIKPTPKAVEETKPTEQTRDVADGVIVPDYRDDRSTPQALVESYYNAINRKEYGRAYSYLEQSHREPDFQKFVNGYEKTKSVKVAVREVEPDPGAGQIYWSLPIAIESESERGHKEVFGGCYTVHISNPSMQEGPSFIPMQIMSGTLTKSTLNLEDSVPEACEAP</sequence>
<evidence type="ECO:0000256" key="1">
    <source>
        <dbReference type="SAM" id="SignalP"/>
    </source>
</evidence>
<keyword evidence="1" id="KW-0732">Signal</keyword>
<feature type="signal peptide" evidence="1">
    <location>
        <begin position="1"/>
        <end position="28"/>
    </location>
</feature>
<proteinExistence type="predicted"/>
<gene>
    <name evidence="2" type="ORF">C7374_106133</name>
</gene>
<organism evidence="2 3">
    <name type="scientific">Falsochrobactrum ovis</name>
    <dbReference type="NCBI Taxonomy" id="1293442"/>
    <lineage>
        <taxon>Bacteria</taxon>
        <taxon>Pseudomonadati</taxon>
        <taxon>Pseudomonadota</taxon>
        <taxon>Alphaproteobacteria</taxon>
        <taxon>Hyphomicrobiales</taxon>
        <taxon>Brucellaceae</taxon>
        <taxon>Falsochrobactrum</taxon>
    </lineage>
</organism>
<dbReference type="EMBL" id="QLMK01000006">
    <property type="protein sequence ID" value="RAK28598.1"/>
    <property type="molecule type" value="Genomic_DNA"/>
</dbReference>
<accession>A0A364JV16</accession>
<dbReference type="AlphaFoldDB" id="A0A364JV16"/>
<feature type="chain" id="PRO_5016859583" evidence="1">
    <location>
        <begin position="29"/>
        <end position="195"/>
    </location>
</feature>
<evidence type="ECO:0000313" key="3">
    <source>
        <dbReference type="Proteomes" id="UP000249453"/>
    </source>
</evidence>
<dbReference type="RefSeq" id="WP_111575442.1">
    <property type="nucleotide sequence ID" value="NZ_JBHEEY010000030.1"/>
</dbReference>
<dbReference type="OrthoDB" id="7863791at2"/>